<sequence length="79" mass="8653">MRCRPPGRRQLPAGGADAPGCRVAPKEHGDVSRVKPSGPTRSAACCHRPRDQRSGLAVFEMRYDILVNQQLVSLEQSAR</sequence>
<proteinExistence type="predicted"/>
<organism evidence="2 3">
    <name type="scientific">Liparis tanakae</name>
    <name type="common">Tanaka's snailfish</name>
    <dbReference type="NCBI Taxonomy" id="230148"/>
    <lineage>
        <taxon>Eukaryota</taxon>
        <taxon>Metazoa</taxon>
        <taxon>Chordata</taxon>
        <taxon>Craniata</taxon>
        <taxon>Vertebrata</taxon>
        <taxon>Euteleostomi</taxon>
        <taxon>Actinopterygii</taxon>
        <taxon>Neopterygii</taxon>
        <taxon>Teleostei</taxon>
        <taxon>Neoteleostei</taxon>
        <taxon>Acanthomorphata</taxon>
        <taxon>Eupercaria</taxon>
        <taxon>Perciformes</taxon>
        <taxon>Cottioidei</taxon>
        <taxon>Cottales</taxon>
        <taxon>Liparidae</taxon>
        <taxon>Liparis</taxon>
    </lineage>
</organism>
<evidence type="ECO:0000313" key="2">
    <source>
        <dbReference type="EMBL" id="TNN60379.1"/>
    </source>
</evidence>
<feature type="compositionally biased region" description="Basic and acidic residues" evidence="1">
    <location>
        <begin position="24"/>
        <end position="33"/>
    </location>
</feature>
<dbReference type="AlphaFoldDB" id="A0A4Z2H3Q8"/>
<keyword evidence="3" id="KW-1185">Reference proteome</keyword>
<name>A0A4Z2H3Q8_9TELE</name>
<dbReference type="EMBL" id="SRLO01000334">
    <property type="protein sequence ID" value="TNN60379.1"/>
    <property type="molecule type" value="Genomic_DNA"/>
</dbReference>
<evidence type="ECO:0000256" key="1">
    <source>
        <dbReference type="SAM" id="MobiDB-lite"/>
    </source>
</evidence>
<evidence type="ECO:0000313" key="3">
    <source>
        <dbReference type="Proteomes" id="UP000314294"/>
    </source>
</evidence>
<accession>A0A4Z2H3Q8</accession>
<reference evidence="2 3" key="1">
    <citation type="submission" date="2019-03" db="EMBL/GenBank/DDBJ databases">
        <title>First draft genome of Liparis tanakae, snailfish: a comprehensive survey of snailfish specific genes.</title>
        <authorList>
            <person name="Kim W."/>
            <person name="Song I."/>
            <person name="Jeong J.-H."/>
            <person name="Kim D."/>
            <person name="Kim S."/>
            <person name="Ryu S."/>
            <person name="Song J.Y."/>
            <person name="Lee S.K."/>
        </authorList>
    </citation>
    <scope>NUCLEOTIDE SEQUENCE [LARGE SCALE GENOMIC DNA]</scope>
    <source>
        <tissue evidence="2">Muscle</tissue>
    </source>
</reference>
<feature type="region of interest" description="Disordered" evidence="1">
    <location>
        <begin position="1"/>
        <end position="47"/>
    </location>
</feature>
<comment type="caution">
    <text evidence="2">The sequence shown here is derived from an EMBL/GenBank/DDBJ whole genome shotgun (WGS) entry which is preliminary data.</text>
</comment>
<dbReference type="Proteomes" id="UP000314294">
    <property type="component" value="Unassembled WGS sequence"/>
</dbReference>
<protein>
    <submittedName>
        <fullName evidence="2">Uncharacterized protein</fullName>
    </submittedName>
</protein>
<gene>
    <name evidence="2" type="ORF">EYF80_029368</name>
</gene>